<reference evidence="1 2" key="1">
    <citation type="journal article" date="2016" name="Genome Announc.">
        <title>Draft Genome Sequences of Five Rapidly Growing Mycobacterium Species, M. thermoresistibile, M. fortuitum subsp. acetamidolyticum, M. canariasense, M. brisbanense, and M. novocastrense.</title>
        <authorList>
            <person name="Katahira K."/>
            <person name="Ogura Y."/>
            <person name="Gotoh Y."/>
            <person name="Hayashi T."/>
        </authorList>
    </citation>
    <scope>NUCLEOTIDE SEQUENCE [LARGE SCALE GENOMIC DNA]</scope>
    <source>
        <strain evidence="1 2">JCM6368</strain>
    </source>
</reference>
<dbReference type="EMBL" id="BCSZ01000052">
    <property type="protein sequence ID" value="GAT04980.1"/>
    <property type="molecule type" value="Genomic_DNA"/>
</dbReference>
<name>A0A100WV71_MYCFO</name>
<comment type="caution">
    <text evidence="1">The sequence shown here is derived from an EMBL/GenBank/DDBJ whole genome shotgun (WGS) entry which is preliminary data.</text>
</comment>
<gene>
    <name evidence="1" type="ORF">RMCFA_5091</name>
</gene>
<organism evidence="1 2">
    <name type="scientific">Mycolicibacterium fortuitum subsp. acetamidolyticum</name>
    <dbReference type="NCBI Taxonomy" id="144550"/>
    <lineage>
        <taxon>Bacteria</taxon>
        <taxon>Bacillati</taxon>
        <taxon>Actinomycetota</taxon>
        <taxon>Actinomycetes</taxon>
        <taxon>Mycobacteriales</taxon>
        <taxon>Mycobacteriaceae</taxon>
        <taxon>Mycolicibacterium</taxon>
    </lineage>
</organism>
<protein>
    <submittedName>
        <fullName evidence="1">Uncharacterized protein</fullName>
    </submittedName>
</protein>
<sequence length="86" mass="10011">MSTNTYQWATAEHLNCLMVDREHAPEELNTASPEDVDVWAQRVDSPWALFLGNDNGLIIEGDLDEIVDRVDAIQRYVHRMRDEQQR</sequence>
<reference evidence="2" key="2">
    <citation type="submission" date="2016-02" db="EMBL/GenBank/DDBJ databases">
        <title>Draft genome sequence of five rapidly growing Mycobacterium species.</title>
        <authorList>
            <person name="Katahira K."/>
            <person name="Gotou Y."/>
            <person name="Iida K."/>
            <person name="Ogura Y."/>
            <person name="Hayashi T."/>
        </authorList>
    </citation>
    <scope>NUCLEOTIDE SEQUENCE [LARGE SCALE GENOMIC DNA]</scope>
    <source>
        <strain evidence="2">JCM6368</strain>
    </source>
</reference>
<dbReference type="Proteomes" id="UP000069705">
    <property type="component" value="Unassembled WGS sequence"/>
</dbReference>
<evidence type="ECO:0000313" key="2">
    <source>
        <dbReference type="Proteomes" id="UP000069705"/>
    </source>
</evidence>
<dbReference type="AlphaFoldDB" id="A0A100WV71"/>
<dbReference type="RefSeq" id="WP_061264952.1">
    <property type="nucleotide sequence ID" value="NZ_BCSZ01000052.1"/>
</dbReference>
<accession>A0A100WV71</accession>
<evidence type="ECO:0000313" key="1">
    <source>
        <dbReference type="EMBL" id="GAT04980.1"/>
    </source>
</evidence>
<proteinExistence type="predicted"/>